<name>A0A0C2N5W8_THEKT</name>
<keyword evidence="2" id="KW-1185">Reference proteome</keyword>
<evidence type="ECO:0000313" key="2">
    <source>
        <dbReference type="Proteomes" id="UP000031668"/>
    </source>
</evidence>
<proteinExistence type="predicted"/>
<protein>
    <submittedName>
        <fullName evidence="1">Uncharacterized protein</fullName>
    </submittedName>
</protein>
<gene>
    <name evidence="1" type="ORF">RF11_10681</name>
</gene>
<organism evidence="1 2">
    <name type="scientific">Thelohanellus kitauei</name>
    <name type="common">Myxosporean</name>
    <dbReference type="NCBI Taxonomy" id="669202"/>
    <lineage>
        <taxon>Eukaryota</taxon>
        <taxon>Metazoa</taxon>
        <taxon>Cnidaria</taxon>
        <taxon>Myxozoa</taxon>
        <taxon>Myxosporea</taxon>
        <taxon>Bivalvulida</taxon>
        <taxon>Platysporina</taxon>
        <taxon>Myxobolidae</taxon>
        <taxon>Thelohanellus</taxon>
    </lineage>
</organism>
<dbReference type="Proteomes" id="UP000031668">
    <property type="component" value="Unassembled WGS sequence"/>
</dbReference>
<sequence length="100" mass="10942">MHDPLQFFLGVSFSTNCETFSHIPKISYISLVEITSYDSSKPISCITFVCCCDSCISSVVSSWVCSSTSSFTSLSSTSRHMDFPRHTISYSTDIPGSNSS</sequence>
<accession>A0A0C2N5W8</accession>
<dbReference type="AlphaFoldDB" id="A0A0C2N5W8"/>
<reference evidence="1 2" key="1">
    <citation type="journal article" date="2014" name="Genome Biol. Evol.">
        <title>The genome of the myxosporean Thelohanellus kitauei shows adaptations to nutrient acquisition within its fish host.</title>
        <authorList>
            <person name="Yang Y."/>
            <person name="Xiong J."/>
            <person name="Zhou Z."/>
            <person name="Huo F."/>
            <person name="Miao W."/>
            <person name="Ran C."/>
            <person name="Liu Y."/>
            <person name="Zhang J."/>
            <person name="Feng J."/>
            <person name="Wang M."/>
            <person name="Wang M."/>
            <person name="Wang L."/>
            <person name="Yao B."/>
        </authorList>
    </citation>
    <scope>NUCLEOTIDE SEQUENCE [LARGE SCALE GENOMIC DNA]</scope>
    <source>
        <strain evidence="1">Wuqing</strain>
    </source>
</reference>
<evidence type="ECO:0000313" key="1">
    <source>
        <dbReference type="EMBL" id="KII69327.1"/>
    </source>
</evidence>
<comment type="caution">
    <text evidence="1">The sequence shown here is derived from an EMBL/GenBank/DDBJ whole genome shotgun (WGS) entry which is preliminary data.</text>
</comment>
<dbReference type="EMBL" id="JWZT01002465">
    <property type="protein sequence ID" value="KII69327.1"/>
    <property type="molecule type" value="Genomic_DNA"/>
</dbReference>